<dbReference type="InterPro" id="IPR005893">
    <property type="entry name" value="PotA-like"/>
</dbReference>
<dbReference type="InterPro" id="IPR050093">
    <property type="entry name" value="ABC_SmlMolc_Importer"/>
</dbReference>
<evidence type="ECO:0000256" key="4">
    <source>
        <dbReference type="ARBA" id="ARBA00022741"/>
    </source>
</evidence>
<dbReference type="Pfam" id="PF00005">
    <property type="entry name" value="ABC_tran"/>
    <property type="match status" value="1"/>
</dbReference>
<dbReference type="GO" id="GO:0043190">
    <property type="term" value="C:ATP-binding cassette (ABC) transporter complex"/>
    <property type="evidence" value="ECO:0007669"/>
    <property type="project" value="InterPro"/>
</dbReference>
<dbReference type="OrthoDB" id="5298774at2"/>
<evidence type="ECO:0000259" key="9">
    <source>
        <dbReference type="PROSITE" id="PS50893"/>
    </source>
</evidence>
<dbReference type="InterPro" id="IPR013611">
    <property type="entry name" value="Transp-assoc_OB_typ2"/>
</dbReference>
<comment type="catalytic activity">
    <reaction evidence="8">
        <text>ATP + H2O + polyamine-[polyamine-binding protein]Side 1 = ADP + phosphate + polyamineSide 2 + [polyamine-binding protein]Side 1.</text>
        <dbReference type="EC" id="7.6.2.11"/>
    </reaction>
</comment>
<dbReference type="GO" id="GO:0005524">
    <property type="term" value="F:ATP binding"/>
    <property type="evidence" value="ECO:0007669"/>
    <property type="project" value="UniProtKB-KW"/>
</dbReference>
<dbReference type="InterPro" id="IPR027417">
    <property type="entry name" value="P-loop_NTPase"/>
</dbReference>
<organism evidence="10 11">
    <name type="scientific">Pandoraea anhela</name>
    <dbReference type="NCBI Taxonomy" id="2508295"/>
    <lineage>
        <taxon>Bacteria</taxon>
        <taxon>Pseudomonadati</taxon>
        <taxon>Pseudomonadota</taxon>
        <taxon>Betaproteobacteria</taxon>
        <taxon>Burkholderiales</taxon>
        <taxon>Burkholderiaceae</taxon>
        <taxon>Pandoraea</taxon>
    </lineage>
</organism>
<feature type="domain" description="ABC transporter" evidence="9">
    <location>
        <begin position="22"/>
        <end position="252"/>
    </location>
</feature>
<comment type="subunit">
    <text evidence="8">The complex is composed of two ATP-binding proteins (PotA), two transmembrane proteins (PotB and PotC) and a solute-binding protein (PotD).</text>
</comment>
<keyword evidence="6 8" id="KW-1278">Translocase</keyword>
<dbReference type="GO" id="GO:0015417">
    <property type="term" value="F:ABC-type polyamine transporter activity"/>
    <property type="evidence" value="ECO:0007669"/>
    <property type="project" value="UniProtKB-EC"/>
</dbReference>
<evidence type="ECO:0000256" key="8">
    <source>
        <dbReference type="RuleBase" id="RU364083"/>
    </source>
</evidence>
<dbReference type="Proteomes" id="UP000406256">
    <property type="component" value="Unassembled WGS sequence"/>
</dbReference>
<evidence type="ECO:0000313" key="10">
    <source>
        <dbReference type="EMBL" id="VVE51091.1"/>
    </source>
</evidence>
<reference evidence="10 11" key="1">
    <citation type="submission" date="2019-08" db="EMBL/GenBank/DDBJ databases">
        <authorList>
            <person name="Peeters C."/>
        </authorList>
    </citation>
    <scope>NUCLEOTIDE SEQUENCE [LARGE SCALE GENOMIC DNA]</scope>
    <source>
        <strain evidence="10 11">LMG 31108</strain>
    </source>
</reference>
<gene>
    <name evidence="8" type="primary">potA</name>
    <name evidence="10" type="ORF">PAN31108_04703</name>
</gene>
<dbReference type="PANTHER" id="PTHR42781:SF4">
    <property type="entry name" value="SPERMIDINE_PUTRESCINE IMPORT ATP-BINDING PROTEIN POTA"/>
    <property type="match status" value="1"/>
</dbReference>
<dbReference type="AlphaFoldDB" id="A0A5E4YQN2"/>
<dbReference type="GO" id="GO:0016887">
    <property type="term" value="F:ATP hydrolysis activity"/>
    <property type="evidence" value="ECO:0007669"/>
    <property type="project" value="InterPro"/>
</dbReference>
<dbReference type="FunFam" id="3.40.50.300:FF:000133">
    <property type="entry name" value="Spermidine/putrescine import ATP-binding protein PotA"/>
    <property type="match status" value="1"/>
</dbReference>
<evidence type="ECO:0000313" key="11">
    <source>
        <dbReference type="Proteomes" id="UP000406256"/>
    </source>
</evidence>
<keyword evidence="2 8" id="KW-1003">Cell membrane</keyword>
<evidence type="ECO:0000256" key="3">
    <source>
        <dbReference type="ARBA" id="ARBA00022519"/>
    </source>
</evidence>
<dbReference type="Gene3D" id="3.40.50.300">
    <property type="entry name" value="P-loop containing nucleotide triphosphate hydrolases"/>
    <property type="match status" value="1"/>
</dbReference>
<keyword evidence="1 8" id="KW-0813">Transport</keyword>
<dbReference type="SUPFAM" id="SSF52540">
    <property type="entry name" value="P-loop containing nucleoside triphosphate hydrolases"/>
    <property type="match status" value="1"/>
</dbReference>
<comment type="similarity">
    <text evidence="8">Belongs to the ABC transporter superfamily. Spermidine/putrescine importer (TC 3.A.1.11.1) family.</text>
</comment>
<evidence type="ECO:0000256" key="1">
    <source>
        <dbReference type="ARBA" id="ARBA00022448"/>
    </source>
</evidence>
<dbReference type="GO" id="GO:0015847">
    <property type="term" value="P:putrescine transport"/>
    <property type="evidence" value="ECO:0007669"/>
    <property type="project" value="UniProtKB-ARBA"/>
</dbReference>
<dbReference type="InterPro" id="IPR008995">
    <property type="entry name" value="Mo/tungstate-bd_C_term_dom"/>
</dbReference>
<dbReference type="InterPro" id="IPR003439">
    <property type="entry name" value="ABC_transporter-like_ATP-bd"/>
</dbReference>
<dbReference type="EMBL" id="CABPSB010000025">
    <property type="protein sequence ID" value="VVE51091.1"/>
    <property type="molecule type" value="Genomic_DNA"/>
</dbReference>
<evidence type="ECO:0000256" key="2">
    <source>
        <dbReference type="ARBA" id="ARBA00022475"/>
    </source>
</evidence>
<proteinExistence type="inferred from homology"/>
<dbReference type="InterPro" id="IPR003593">
    <property type="entry name" value="AAA+_ATPase"/>
</dbReference>
<sequence>MQNANRADVLPQAPPRAPAKRLTLDAVTKRYGHVHALDALSLSVSPGELVALLGPSGCGKTTTLRLIAGFEYLDAGVISIDEQDVSALPPNKRSLGMVFQNYSLFPHMTVGENISFGLRMAGASRDAIQSAVKRMLDLIRLPDYAERRIGQLSGGQQQRVALARAIVTDPSVLLLDEPLGALDKNLREGMQFEIRRLQQNLGITSVMVTHDQEEAMTMSDRVVVMSQGKILQSGAPREVYDRPRTRFVAEFLGTANVIACWVLARSFHGVTLALPAEDNSPPVECAVALPTQWSGELPPIVHVAIRPEKIVIDAPSDGRPTLRGRIVQHIFRGSQHSYEIDVPAFGKRVYAYAQATSSEHASHRPGTAVSITFSAADVVALAPEAPVETSSHAVVNDSASDAARVLVRDGGR</sequence>
<keyword evidence="11" id="KW-1185">Reference proteome</keyword>
<keyword evidence="3" id="KW-0997">Cell inner membrane</keyword>
<dbReference type="Pfam" id="PF08402">
    <property type="entry name" value="TOBE_2"/>
    <property type="match status" value="1"/>
</dbReference>
<dbReference type="PROSITE" id="PS00211">
    <property type="entry name" value="ABC_TRANSPORTER_1"/>
    <property type="match status" value="1"/>
</dbReference>
<dbReference type="Gene3D" id="2.40.50.100">
    <property type="match status" value="1"/>
</dbReference>
<comment type="function">
    <text evidence="8">Part of the ABC transporter complex PotABCD involved in spermidine/putrescine import. Responsible for energy coupling to the transport system.</text>
</comment>
<keyword evidence="7 8" id="KW-0472">Membrane</keyword>
<keyword evidence="4 8" id="KW-0547">Nucleotide-binding</keyword>
<accession>A0A5E4YQN2</accession>
<dbReference type="SUPFAM" id="SSF50331">
    <property type="entry name" value="MOP-like"/>
    <property type="match status" value="1"/>
</dbReference>
<dbReference type="RefSeq" id="WP_150671170.1">
    <property type="nucleotide sequence ID" value="NZ_CABPSB010000025.1"/>
</dbReference>
<dbReference type="PANTHER" id="PTHR42781">
    <property type="entry name" value="SPERMIDINE/PUTRESCINE IMPORT ATP-BINDING PROTEIN POTA"/>
    <property type="match status" value="1"/>
</dbReference>
<name>A0A5E4YQN2_9BURK</name>
<dbReference type="EC" id="7.6.2.11" evidence="8"/>
<dbReference type="NCBIfam" id="TIGR01187">
    <property type="entry name" value="potA"/>
    <property type="match status" value="1"/>
</dbReference>
<protein>
    <recommendedName>
        <fullName evidence="8">Spermidine/putrescine import ATP-binding protein PotA</fullName>
        <ecNumber evidence="8">7.6.2.11</ecNumber>
    </recommendedName>
</protein>
<dbReference type="SMART" id="SM00382">
    <property type="entry name" value="AAA"/>
    <property type="match status" value="1"/>
</dbReference>
<evidence type="ECO:0000256" key="5">
    <source>
        <dbReference type="ARBA" id="ARBA00022840"/>
    </source>
</evidence>
<keyword evidence="5 8" id="KW-0067">ATP-binding</keyword>
<evidence type="ECO:0000256" key="6">
    <source>
        <dbReference type="ARBA" id="ARBA00022967"/>
    </source>
</evidence>
<dbReference type="PROSITE" id="PS50893">
    <property type="entry name" value="ABC_TRANSPORTER_2"/>
    <property type="match status" value="1"/>
</dbReference>
<dbReference type="InterPro" id="IPR017871">
    <property type="entry name" value="ABC_transporter-like_CS"/>
</dbReference>
<evidence type="ECO:0000256" key="7">
    <source>
        <dbReference type="ARBA" id="ARBA00023136"/>
    </source>
</evidence>